<keyword evidence="4 5" id="KW-0472">Membrane</keyword>
<evidence type="ECO:0000313" key="7">
    <source>
        <dbReference type="Proteomes" id="UP000886748"/>
    </source>
</evidence>
<evidence type="ECO:0000313" key="6">
    <source>
        <dbReference type="EMBL" id="HIU91865.1"/>
    </source>
</evidence>
<feature type="transmembrane region" description="Helical" evidence="5">
    <location>
        <begin position="127"/>
        <end position="151"/>
    </location>
</feature>
<feature type="transmembrane region" description="Helical" evidence="5">
    <location>
        <begin position="163"/>
        <end position="184"/>
    </location>
</feature>
<dbReference type="InterPro" id="IPR001694">
    <property type="entry name" value="NADH_UbQ_OxRdtase_su1/FPO"/>
</dbReference>
<evidence type="ECO:0000256" key="5">
    <source>
        <dbReference type="SAM" id="Phobius"/>
    </source>
</evidence>
<feature type="transmembrane region" description="Helical" evidence="5">
    <location>
        <begin position="249"/>
        <end position="266"/>
    </location>
</feature>
<feature type="transmembrane region" description="Helical" evidence="5">
    <location>
        <begin position="225"/>
        <end position="243"/>
    </location>
</feature>
<name>A0A9D1MZ71_9CLOT</name>
<feature type="transmembrane region" description="Helical" evidence="5">
    <location>
        <begin position="278"/>
        <end position="301"/>
    </location>
</feature>
<gene>
    <name evidence="6" type="ORF">IAD26_01880</name>
</gene>
<dbReference type="PANTHER" id="PTHR43359:SF1">
    <property type="entry name" value="FORMATE HYDROGENLYASE SUBUNIT 4-RELATED"/>
    <property type="match status" value="1"/>
</dbReference>
<comment type="caution">
    <text evidence="6">The sequence shown here is derived from an EMBL/GenBank/DDBJ whole genome shotgun (WGS) entry which is preliminary data.</text>
</comment>
<evidence type="ECO:0000256" key="1">
    <source>
        <dbReference type="ARBA" id="ARBA00004141"/>
    </source>
</evidence>
<sequence>MKLLNLIILLFVPFLMMGVIKKTKAFWAGRKGVSLFQPLYDFIRLMKKDFVISRTTSVVFKIAPVVAISSVLAASLFVPMATGTALINIQAGIIIFAYVLGLGKFFSLISAMDTGSSFEGMGASREACFTTIVEPAFFMIIASIMALTGNFTFTSLKGILENAGSYGILITIFAVVALFLMILIEGSRVPVDDPTTHLELTMIHEVMILDNSGSDLALLTWGNSIKMLLISSLIANILIPAHFSELVSTALYLFIIFAISVIIGTVESGMARIRMSHVFEFVFIMSSFALVVLSLVVARMFGG</sequence>
<dbReference type="Proteomes" id="UP000886748">
    <property type="component" value="Unassembled WGS sequence"/>
</dbReference>
<accession>A0A9D1MZ71</accession>
<dbReference type="GO" id="GO:0005886">
    <property type="term" value="C:plasma membrane"/>
    <property type="evidence" value="ECO:0007669"/>
    <property type="project" value="TreeGrafter"/>
</dbReference>
<organism evidence="6 7">
    <name type="scientific">Candidatus Limenecus avicola</name>
    <dbReference type="NCBI Taxonomy" id="2840847"/>
    <lineage>
        <taxon>Bacteria</taxon>
        <taxon>Bacillati</taxon>
        <taxon>Bacillota</taxon>
        <taxon>Clostridia</taxon>
        <taxon>Eubacteriales</taxon>
        <taxon>Clostridiaceae</taxon>
        <taxon>Clostridiaceae incertae sedis</taxon>
        <taxon>Candidatus Limenecus</taxon>
    </lineage>
</organism>
<feature type="transmembrane region" description="Helical" evidence="5">
    <location>
        <begin position="85"/>
        <end position="106"/>
    </location>
</feature>
<comment type="subcellular location">
    <subcellularLocation>
        <location evidence="1">Membrane</location>
        <topology evidence="1">Multi-pass membrane protein</topology>
    </subcellularLocation>
</comment>
<keyword evidence="3 5" id="KW-1133">Transmembrane helix</keyword>
<proteinExistence type="predicted"/>
<dbReference type="PANTHER" id="PTHR43359">
    <property type="entry name" value="FORMATE HYDROGENLYASE SUBUNIT 4"/>
    <property type="match status" value="1"/>
</dbReference>
<feature type="transmembrane region" description="Helical" evidence="5">
    <location>
        <begin position="6"/>
        <end position="23"/>
    </location>
</feature>
<reference evidence="6" key="1">
    <citation type="submission" date="2020-10" db="EMBL/GenBank/DDBJ databases">
        <authorList>
            <person name="Gilroy R."/>
        </authorList>
    </citation>
    <scope>NUCLEOTIDE SEQUENCE</scope>
    <source>
        <strain evidence="6">CHK154-7741</strain>
    </source>
</reference>
<dbReference type="EMBL" id="DVOD01000014">
    <property type="protein sequence ID" value="HIU91865.1"/>
    <property type="molecule type" value="Genomic_DNA"/>
</dbReference>
<evidence type="ECO:0000256" key="2">
    <source>
        <dbReference type="ARBA" id="ARBA00022692"/>
    </source>
</evidence>
<keyword evidence="2 5" id="KW-0812">Transmembrane</keyword>
<evidence type="ECO:0000256" key="3">
    <source>
        <dbReference type="ARBA" id="ARBA00022989"/>
    </source>
</evidence>
<dbReference type="Pfam" id="PF00146">
    <property type="entry name" value="NADHdh"/>
    <property type="match status" value="1"/>
</dbReference>
<dbReference type="InterPro" id="IPR052561">
    <property type="entry name" value="ComplexI_Subunit1"/>
</dbReference>
<feature type="transmembrane region" description="Helical" evidence="5">
    <location>
        <begin position="58"/>
        <end position="79"/>
    </location>
</feature>
<protein>
    <submittedName>
        <fullName evidence="6">NADH-quinone oxidoreductase subunit H</fullName>
    </submittedName>
</protein>
<dbReference type="AlphaFoldDB" id="A0A9D1MZ71"/>
<evidence type="ECO:0000256" key="4">
    <source>
        <dbReference type="ARBA" id="ARBA00023136"/>
    </source>
</evidence>
<reference evidence="6" key="2">
    <citation type="journal article" date="2021" name="PeerJ">
        <title>Extensive microbial diversity within the chicken gut microbiome revealed by metagenomics and culture.</title>
        <authorList>
            <person name="Gilroy R."/>
            <person name="Ravi A."/>
            <person name="Getino M."/>
            <person name="Pursley I."/>
            <person name="Horton D.L."/>
            <person name="Alikhan N.F."/>
            <person name="Baker D."/>
            <person name="Gharbi K."/>
            <person name="Hall N."/>
            <person name="Watson M."/>
            <person name="Adriaenssens E.M."/>
            <person name="Foster-Nyarko E."/>
            <person name="Jarju S."/>
            <person name="Secka A."/>
            <person name="Antonio M."/>
            <person name="Oren A."/>
            <person name="Chaudhuri R.R."/>
            <person name="La Ragione R."/>
            <person name="Hildebrand F."/>
            <person name="Pallen M.J."/>
        </authorList>
    </citation>
    <scope>NUCLEOTIDE SEQUENCE</scope>
    <source>
        <strain evidence="6">CHK154-7741</strain>
    </source>
</reference>